<dbReference type="GO" id="GO:0046872">
    <property type="term" value="F:metal ion binding"/>
    <property type="evidence" value="ECO:0007669"/>
    <property type="project" value="UniProtKB-UniRule"/>
</dbReference>
<proteinExistence type="inferred from homology"/>
<keyword evidence="7 13" id="KW-0809">Transit peptide</keyword>
<dbReference type="AlphaFoldDB" id="A0A165G3V7"/>
<dbReference type="FunFam" id="3.40.1060.10:FF:000001">
    <property type="entry name" value="Aconitate hydratase, mitochondrial"/>
    <property type="match status" value="1"/>
</dbReference>
<comment type="similarity">
    <text evidence="3 13">Belongs to the aconitase/IPM isomerase family.</text>
</comment>
<keyword evidence="18" id="KW-1185">Reference proteome</keyword>
<dbReference type="InterPro" id="IPR018136">
    <property type="entry name" value="Aconitase_4Fe-4S_BS"/>
</dbReference>
<dbReference type="GO" id="GO:0051539">
    <property type="term" value="F:4 iron, 4 sulfur cluster binding"/>
    <property type="evidence" value="ECO:0007669"/>
    <property type="project" value="UniProtKB-UniRule"/>
</dbReference>
<dbReference type="CDD" id="cd01584">
    <property type="entry name" value="AcnA_Mitochondrial"/>
    <property type="match status" value="1"/>
</dbReference>
<evidence type="ECO:0000256" key="7">
    <source>
        <dbReference type="ARBA" id="ARBA00022946"/>
    </source>
</evidence>
<dbReference type="InParanoid" id="A0A165G3V7"/>
<evidence type="ECO:0000256" key="6">
    <source>
        <dbReference type="ARBA" id="ARBA00022723"/>
    </source>
</evidence>
<dbReference type="OrthoDB" id="2224430at2759"/>
<evidence type="ECO:0000256" key="8">
    <source>
        <dbReference type="ARBA" id="ARBA00023004"/>
    </source>
</evidence>
<keyword evidence="5" id="KW-0816">Tricarboxylic acid cycle</keyword>
<keyword evidence="9 13" id="KW-0411">Iron-sulfur</keyword>
<name>A0A165G3V7_9BASI</name>
<evidence type="ECO:0000313" key="18">
    <source>
        <dbReference type="Proteomes" id="UP000076842"/>
    </source>
</evidence>
<feature type="domain" description="Aconitase/3-isopropylmalate dehydratase large subunit alpha/beta/alpha" evidence="15">
    <location>
        <begin position="67"/>
        <end position="503"/>
    </location>
</feature>
<comment type="subcellular location">
    <subcellularLocation>
        <location evidence="1 13">Mitochondrion</location>
    </subcellularLocation>
</comment>
<evidence type="ECO:0000256" key="11">
    <source>
        <dbReference type="ARBA" id="ARBA00023239"/>
    </source>
</evidence>
<evidence type="ECO:0000256" key="9">
    <source>
        <dbReference type="ARBA" id="ARBA00023014"/>
    </source>
</evidence>
<evidence type="ECO:0000256" key="1">
    <source>
        <dbReference type="ARBA" id="ARBA00004173"/>
    </source>
</evidence>
<dbReference type="SUPFAM" id="SSF53732">
    <property type="entry name" value="Aconitase iron-sulfur domain"/>
    <property type="match status" value="1"/>
</dbReference>
<dbReference type="Pfam" id="PF00694">
    <property type="entry name" value="Aconitase_C"/>
    <property type="match status" value="1"/>
</dbReference>
<keyword evidence="8 13" id="KW-0408">Iron</keyword>
<dbReference type="GO" id="GO:0005829">
    <property type="term" value="C:cytosol"/>
    <property type="evidence" value="ECO:0007669"/>
    <property type="project" value="TreeGrafter"/>
</dbReference>
<evidence type="ECO:0000259" key="16">
    <source>
        <dbReference type="Pfam" id="PF00694"/>
    </source>
</evidence>
<dbReference type="PROSITE" id="PS00450">
    <property type="entry name" value="ACONITASE_1"/>
    <property type="match status" value="1"/>
</dbReference>
<dbReference type="PROSITE" id="PS01244">
    <property type="entry name" value="ACONITASE_2"/>
    <property type="match status" value="1"/>
</dbReference>
<dbReference type="InterPro" id="IPR015931">
    <property type="entry name" value="Acnase/IPM_dHydase_lsu_aba_1/3"/>
</dbReference>
<dbReference type="PANTHER" id="PTHR43160">
    <property type="entry name" value="ACONITATE HYDRATASE B"/>
    <property type="match status" value="1"/>
</dbReference>
<evidence type="ECO:0000313" key="17">
    <source>
        <dbReference type="EMBL" id="KZT57567.1"/>
    </source>
</evidence>
<dbReference type="EMBL" id="KV423961">
    <property type="protein sequence ID" value="KZT57567.1"/>
    <property type="molecule type" value="Genomic_DNA"/>
</dbReference>
<dbReference type="InterPro" id="IPR015928">
    <property type="entry name" value="Aconitase/3IPM_dehydase_swvl"/>
</dbReference>
<dbReference type="InterPro" id="IPR001030">
    <property type="entry name" value="Acoase/IPM_deHydtase_lsu_aba"/>
</dbReference>
<dbReference type="FunCoup" id="A0A165G3V7">
    <property type="interactions" value="488"/>
</dbReference>
<comment type="cofactor">
    <cofactor evidence="13">
        <name>[4Fe-4S] cluster</name>
        <dbReference type="ChEBI" id="CHEBI:49883"/>
    </cofactor>
    <text evidence="13">Binds 1 [4Fe-4S] cluster per subunit.</text>
</comment>
<dbReference type="InterPro" id="IPR036008">
    <property type="entry name" value="Aconitase_4Fe-4S_dom"/>
</dbReference>
<evidence type="ECO:0000256" key="4">
    <source>
        <dbReference type="ARBA" id="ARBA00015940"/>
    </source>
</evidence>
<gene>
    <name evidence="17" type="ORF">CALCODRAFT_495957</name>
</gene>
<evidence type="ECO:0000256" key="13">
    <source>
        <dbReference type="RuleBase" id="RU362107"/>
    </source>
</evidence>
<keyword evidence="11 13" id="KW-0456">Lyase</keyword>
<evidence type="ECO:0000256" key="14">
    <source>
        <dbReference type="SAM" id="MobiDB-lite"/>
    </source>
</evidence>
<dbReference type="InterPro" id="IPR000573">
    <property type="entry name" value="AconitaseA/IPMdHydase_ssu_swvl"/>
</dbReference>
<dbReference type="SUPFAM" id="SSF52016">
    <property type="entry name" value="LeuD/IlvD-like"/>
    <property type="match status" value="1"/>
</dbReference>
<keyword evidence="6 13" id="KW-0479">Metal-binding</keyword>
<dbReference type="InterPro" id="IPR015932">
    <property type="entry name" value="Aconitase_dom2"/>
</dbReference>
<dbReference type="PANTHER" id="PTHR43160:SF3">
    <property type="entry name" value="ACONITATE HYDRATASE, MITOCHONDRIAL"/>
    <property type="match status" value="1"/>
</dbReference>
<dbReference type="InterPro" id="IPR050926">
    <property type="entry name" value="Aconitase/IPM_isomerase"/>
</dbReference>
<evidence type="ECO:0000259" key="15">
    <source>
        <dbReference type="Pfam" id="PF00330"/>
    </source>
</evidence>
<comment type="catalytic activity">
    <reaction evidence="12">
        <text>citrate = D-threo-isocitrate</text>
        <dbReference type="Rhea" id="RHEA:10336"/>
        <dbReference type="ChEBI" id="CHEBI:15562"/>
        <dbReference type="ChEBI" id="CHEBI:16947"/>
        <dbReference type="EC" id="4.2.1.3"/>
    </reaction>
</comment>
<dbReference type="NCBIfam" id="NF005558">
    <property type="entry name" value="PRK07229.1"/>
    <property type="match status" value="1"/>
</dbReference>
<dbReference type="Proteomes" id="UP000076842">
    <property type="component" value="Unassembled WGS sequence"/>
</dbReference>
<dbReference type="InterPro" id="IPR006248">
    <property type="entry name" value="Aconitase_mito-like"/>
</dbReference>
<evidence type="ECO:0000256" key="12">
    <source>
        <dbReference type="ARBA" id="ARBA00023501"/>
    </source>
</evidence>
<dbReference type="PRINTS" id="PR00415">
    <property type="entry name" value="ACONITASE"/>
</dbReference>
<dbReference type="STRING" id="1353952.A0A165G3V7"/>
<evidence type="ECO:0000256" key="2">
    <source>
        <dbReference type="ARBA" id="ARBA00004717"/>
    </source>
</evidence>
<sequence length="783" mass="84420">MLNVAQKARLLSGLMARSGMATAAPKIGDQKVAMSPLEPHNYINYQRIEDNLAIVRSRLNRPLTLSEKILYGHLDDPHGQDIERGVSYLKLRPDRVACQDATAQMAILQFMSSGIPTVAVPTTVHCDHLIEAQVGGEKDLARAIATNKEVYDFLATATAKYGIGFWRPGSGIIHQIILENYAFPGGLMIGTDSHTPNAGGLGMIACGVGGADAVDVMADLPWELKCPKVIGVNLTGKINGWTSPKDVILKVAGILTVKGGTGAIVEYHGPGVESLSCTGMATICNMGAEIGATTSLFPYNHRMGSYLEATKRGPIADYAKAFQHNLQPDKGCEYDQLIEINLSELEPHINGPFTPDLATPISKLKEAAKENGWPEEIKVALIGSCTNSSYEDMTRSASIVKQAADHGLSTVSKFTITPGSEQVRATIDRDGMIETFEGVGGLVLANACGPCIGQWDRRDVKKGEKNTIVTSYNRNFTGRNDANPATHAFVASPDIVTALAFAGTLDFNPLTDSLKGADGKEFKFTDPTGNELPPKGYDPGQNTYQEPPHDRASISVAVSPNSDRLQLLKPFTPWDGKEPTDLPILIKVQGKCTTDHISAGGPWLKYRGHLENISQNCLIGAINSANGEANKVKNEITGEWGPVPQVAAYYRDHGIKWVVIGDSNYGEGSSREHAALEPRFLGGLAIIVRSFARIHETNLKKQGMLALTFADPADYDKITPDDRVTIKGLESFAPGKNLTAEIKHPDGKTEEISLAHSFNEGQIAWFKAGSALNLMAKNKKEGK</sequence>
<reference evidence="17 18" key="1">
    <citation type="journal article" date="2016" name="Mol. Biol. Evol.">
        <title>Comparative Genomics of Early-Diverging Mushroom-Forming Fungi Provides Insights into the Origins of Lignocellulose Decay Capabilities.</title>
        <authorList>
            <person name="Nagy L.G."/>
            <person name="Riley R."/>
            <person name="Tritt A."/>
            <person name="Adam C."/>
            <person name="Daum C."/>
            <person name="Floudas D."/>
            <person name="Sun H."/>
            <person name="Yadav J.S."/>
            <person name="Pangilinan J."/>
            <person name="Larsson K.H."/>
            <person name="Matsuura K."/>
            <person name="Barry K."/>
            <person name="Labutti K."/>
            <person name="Kuo R."/>
            <person name="Ohm R.A."/>
            <person name="Bhattacharya S.S."/>
            <person name="Shirouzu T."/>
            <person name="Yoshinaga Y."/>
            <person name="Martin F.M."/>
            <person name="Grigoriev I.V."/>
            <person name="Hibbett D.S."/>
        </authorList>
    </citation>
    <scope>NUCLEOTIDE SEQUENCE [LARGE SCALE GENOMIC DNA]</scope>
    <source>
        <strain evidence="17 18">HHB12733</strain>
    </source>
</reference>
<dbReference type="Pfam" id="PF00330">
    <property type="entry name" value="Aconitase"/>
    <property type="match status" value="1"/>
</dbReference>
<evidence type="ECO:0000256" key="10">
    <source>
        <dbReference type="ARBA" id="ARBA00023128"/>
    </source>
</evidence>
<dbReference type="NCBIfam" id="TIGR01340">
    <property type="entry name" value="aconitase_mito"/>
    <property type="match status" value="1"/>
</dbReference>
<feature type="region of interest" description="Disordered" evidence="14">
    <location>
        <begin position="522"/>
        <end position="548"/>
    </location>
</feature>
<dbReference type="Gene3D" id="3.30.499.10">
    <property type="entry name" value="Aconitase, domain 3"/>
    <property type="match status" value="2"/>
</dbReference>
<evidence type="ECO:0000256" key="5">
    <source>
        <dbReference type="ARBA" id="ARBA00022532"/>
    </source>
</evidence>
<accession>A0A165G3V7</accession>
<dbReference type="GO" id="GO:0005739">
    <property type="term" value="C:mitochondrion"/>
    <property type="evidence" value="ECO:0007669"/>
    <property type="project" value="UniProtKB-SubCell"/>
</dbReference>
<dbReference type="GO" id="GO:0006099">
    <property type="term" value="P:tricarboxylic acid cycle"/>
    <property type="evidence" value="ECO:0007669"/>
    <property type="project" value="UniProtKB-KW"/>
</dbReference>
<dbReference type="Gene3D" id="3.40.1060.10">
    <property type="entry name" value="Aconitase, Domain 2"/>
    <property type="match status" value="1"/>
</dbReference>
<keyword evidence="10 13" id="KW-0496">Mitochondrion</keyword>
<evidence type="ECO:0000256" key="3">
    <source>
        <dbReference type="ARBA" id="ARBA00007185"/>
    </source>
</evidence>
<dbReference type="EC" id="4.2.1.-" evidence="13"/>
<comment type="pathway">
    <text evidence="2">Carbohydrate metabolism; tricarboxylic acid cycle; isocitrate from oxaloacetate: step 2/2.</text>
</comment>
<dbReference type="FunFam" id="3.20.19.10:FF:000002">
    <property type="entry name" value="Aconitate hydratase, mitochondrial"/>
    <property type="match status" value="1"/>
</dbReference>
<protein>
    <recommendedName>
        <fullName evidence="4 13">Aconitate hydratase, mitochondrial</fullName>
        <shortName evidence="13">Aconitase</shortName>
        <ecNumber evidence="13">4.2.1.-</ecNumber>
    </recommendedName>
</protein>
<dbReference type="FunFam" id="3.30.499.10:FF:000004">
    <property type="entry name" value="Aconitate hydratase, mitochondrial"/>
    <property type="match status" value="1"/>
</dbReference>
<dbReference type="GO" id="GO:0003994">
    <property type="term" value="F:aconitate hydratase activity"/>
    <property type="evidence" value="ECO:0007669"/>
    <property type="project" value="UniProtKB-EC"/>
</dbReference>
<dbReference type="Gene3D" id="3.20.19.10">
    <property type="entry name" value="Aconitase, domain 4"/>
    <property type="match status" value="1"/>
</dbReference>
<organism evidence="17 18">
    <name type="scientific">Calocera cornea HHB12733</name>
    <dbReference type="NCBI Taxonomy" id="1353952"/>
    <lineage>
        <taxon>Eukaryota</taxon>
        <taxon>Fungi</taxon>
        <taxon>Dikarya</taxon>
        <taxon>Basidiomycota</taxon>
        <taxon>Agaricomycotina</taxon>
        <taxon>Dacrymycetes</taxon>
        <taxon>Dacrymycetales</taxon>
        <taxon>Dacrymycetaceae</taxon>
        <taxon>Calocera</taxon>
    </lineage>
</organism>
<feature type="domain" description="Aconitase A/isopropylmalate dehydratase small subunit swivel" evidence="16">
    <location>
        <begin position="583"/>
        <end position="711"/>
    </location>
</feature>
<dbReference type="FunFam" id="3.30.499.10:FF:000003">
    <property type="entry name" value="Aconitate hydratase, mitochondrial"/>
    <property type="match status" value="1"/>
</dbReference>